<dbReference type="EMBL" id="BMJQ01000005">
    <property type="protein sequence ID" value="GGF16642.1"/>
    <property type="molecule type" value="Genomic_DNA"/>
</dbReference>
<dbReference type="SMART" id="SM00062">
    <property type="entry name" value="PBPb"/>
    <property type="match status" value="1"/>
</dbReference>
<keyword evidence="1 2" id="KW-0732">Signal</keyword>
<protein>
    <recommendedName>
        <fullName evidence="3">Solute-binding protein family 3/N-terminal domain-containing protein</fullName>
    </recommendedName>
</protein>
<feature type="signal peptide" evidence="2">
    <location>
        <begin position="1"/>
        <end position="22"/>
    </location>
</feature>
<reference evidence="4" key="1">
    <citation type="journal article" date="2014" name="Int. J. Syst. Evol. Microbiol.">
        <title>Complete genome sequence of Corynebacterium casei LMG S-19264T (=DSM 44701T), isolated from a smear-ripened cheese.</title>
        <authorList>
            <consortium name="US DOE Joint Genome Institute (JGI-PGF)"/>
            <person name="Walter F."/>
            <person name="Albersmeier A."/>
            <person name="Kalinowski J."/>
            <person name="Ruckert C."/>
        </authorList>
    </citation>
    <scope>NUCLEOTIDE SEQUENCE</scope>
    <source>
        <strain evidence="4">CGMCC 1.15725</strain>
    </source>
</reference>
<dbReference type="Gene3D" id="3.40.190.10">
    <property type="entry name" value="Periplasmic binding protein-like II"/>
    <property type="match status" value="2"/>
</dbReference>
<dbReference type="SUPFAM" id="SSF53850">
    <property type="entry name" value="Periplasmic binding protein-like II"/>
    <property type="match status" value="1"/>
</dbReference>
<evidence type="ECO:0000313" key="4">
    <source>
        <dbReference type="EMBL" id="GGF16642.1"/>
    </source>
</evidence>
<dbReference type="Proteomes" id="UP000646365">
    <property type="component" value="Unassembled WGS sequence"/>
</dbReference>
<evidence type="ECO:0000259" key="3">
    <source>
        <dbReference type="SMART" id="SM00062"/>
    </source>
</evidence>
<name>A0A8J2YU49_9PROT</name>
<organism evidence="4 5">
    <name type="scientific">Aliidongia dinghuensis</name>
    <dbReference type="NCBI Taxonomy" id="1867774"/>
    <lineage>
        <taxon>Bacteria</taxon>
        <taxon>Pseudomonadati</taxon>
        <taxon>Pseudomonadota</taxon>
        <taxon>Alphaproteobacteria</taxon>
        <taxon>Rhodospirillales</taxon>
        <taxon>Dongiaceae</taxon>
        <taxon>Aliidongia</taxon>
    </lineage>
</organism>
<dbReference type="PANTHER" id="PTHR35936:SF25">
    <property type="entry name" value="ABC TRANSPORTER SUBSTRATE-BINDING PROTEIN"/>
    <property type="match status" value="1"/>
</dbReference>
<evidence type="ECO:0000313" key="5">
    <source>
        <dbReference type="Proteomes" id="UP000646365"/>
    </source>
</evidence>
<evidence type="ECO:0000256" key="2">
    <source>
        <dbReference type="SAM" id="SignalP"/>
    </source>
</evidence>
<dbReference type="RefSeq" id="WP_189045746.1">
    <property type="nucleotide sequence ID" value="NZ_BMJQ01000005.1"/>
</dbReference>
<reference evidence="4" key="2">
    <citation type="submission" date="2020-09" db="EMBL/GenBank/DDBJ databases">
        <authorList>
            <person name="Sun Q."/>
            <person name="Zhou Y."/>
        </authorList>
    </citation>
    <scope>NUCLEOTIDE SEQUENCE</scope>
    <source>
        <strain evidence="4">CGMCC 1.15725</strain>
    </source>
</reference>
<dbReference type="InterPro" id="IPR001638">
    <property type="entry name" value="Solute-binding_3/MltF_N"/>
</dbReference>
<sequence length="252" mass="27027">MRQRLSALVTGVFMLASVSAAAAPSVRLVSGPDYFPFSDPSLPSGGLTGALVQAAFAATDTPVEPVQFEPWKRGYADALAGVFDATYPYIRSAPRESEMLYSDAIYDIVSVALFRADSGRDYAAPDNLRGLTLCLPIGYAPAPPLVSLIDAGAIEVQHPSTSDLCLRELAEGRVDVFVSSTDLIEQRVAALFGPSAPFARGHVPVLRQSLYLIAPRAGASSVELIHRFNEGLARIRRSGRYDAIVQQQRDAS</sequence>
<proteinExistence type="predicted"/>
<evidence type="ECO:0000256" key="1">
    <source>
        <dbReference type="ARBA" id="ARBA00022729"/>
    </source>
</evidence>
<accession>A0A8J2YU49</accession>
<dbReference type="PANTHER" id="PTHR35936">
    <property type="entry name" value="MEMBRANE-BOUND LYTIC MUREIN TRANSGLYCOSYLASE F"/>
    <property type="match status" value="1"/>
</dbReference>
<feature type="domain" description="Solute-binding protein family 3/N-terminal" evidence="3">
    <location>
        <begin position="25"/>
        <end position="252"/>
    </location>
</feature>
<gene>
    <name evidence="4" type="ORF">GCM10011611_23010</name>
</gene>
<dbReference type="AlphaFoldDB" id="A0A8J2YU49"/>
<feature type="chain" id="PRO_5035165029" description="Solute-binding protein family 3/N-terminal domain-containing protein" evidence="2">
    <location>
        <begin position="23"/>
        <end position="252"/>
    </location>
</feature>
<comment type="caution">
    <text evidence="4">The sequence shown here is derived from an EMBL/GenBank/DDBJ whole genome shotgun (WGS) entry which is preliminary data.</text>
</comment>
<keyword evidence="5" id="KW-1185">Reference proteome</keyword>